<feature type="compositionally biased region" description="Low complexity" evidence="1">
    <location>
        <begin position="1"/>
        <end position="21"/>
    </location>
</feature>
<dbReference type="EMBL" id="JAPFFF010000024">
    <property type="protein sequence ID" value="KAK8850251.1"/>
    <property type="molecule type" value="Genomic_DNA"/>
</dbReference>
<accession>A0ABR2HNE9</accession>
<protein>
    <submittedName>
        <fullName evidence="2">Uncharacterized protein</fullName>
    </submittedName>
</protein>
<dbReference type="Proteomes" id="UP001470230">
    <property type="component" value="Unassembled WGS sequence"/>
</dbReference>
<proteinExistence type="predicted"/>
<keyword evidence="3" id="KW-1185">Reference proteome</keyword>
<organism evidence="2 3">
    <name type="scientific">Tritrichomonas musculus</name>
    <dbReference type="NCBI Taxonomy" id="1915356"/>
    <lineage>
        <taxon>Eukaryota</taxon>
        <taxon>Metamonada</taxon>
        <taxon>Parabasalia</taxon>
        <taxon>Tritrichomonadida</taxon>
        <taxon>Tritrichomonadidae</taxon>
        <taxon>Tritrichomonas</taxon>
    </lineage>
</organism>
<evidence type="ECO:0000313" key="2">
    <source>
        <dbReference type="EMBL" id="KAK8850251.1"/>
    </source>
</evidence>
<gene>
    <name evidence="2" type="ORF">M9Y10_018378</name>
</gene>
<sequence length="92" mass="10978">MINDNSKNENSNNDNNNNDYNDSQKKNDYEIYEIKKIPKAFDFTVPFLPSSISERILSLSYSIIIRCSYLIENMMLNYNLRHRLVEQFKVFT</sequence>
<reference evidence="2 3" key="1">
    <citation type="submission" date="2024-04" db="EMBL/GenBank/DDBJ databases">
        <title>Tritrichomonas musculus Genome.</title>
        <authorList>
            <person name="Alves-Ferreira E."/>
            <person name="Grigg M."/>
            <person name="Lorenzi H."/>
            <person name="Galac M."/>
        </authorList>
    </citation>
    <scope>NUCLEOTIDE SEQUENCE [LARGE SCALE GENOMIC DNA]</scope>
    <source>
        <strain evidence="2 3">EAF2021</strain>
    </source>
</reference>
<evidence type="ECO:0000256" key="1">
    <source>
        <dbReference type="SAM" id="MobiDB-lite"/>
    </source>
</evidence>
<comment type="caution">
    <text evidence="2">The sequence shown here is derived from an EMBL/GenBank/DDBJ whole genome shotgun (WGS) entry which is preliminary data.</text>
</comment>
<name>A0ABR2HNE9_9EUKA</name>
<evidence type="ECO:0000313" key="3">
    <source>
        <dbReference type="Proteomes" id="UP001470230"/>
    </source>
</evidence>
<feature type="region of interest" description="Disordered" evidence="1">
    <location>
        <begin position="1"/>
        <end position="24"/>
    </location>
</feature>